<evidence type="ECO:0008006" key="4">
    <source>
        <dbReference type="Google" id="ProtNLM"/>
    </source>
</evidence>
<accession>A0ABS0YXH1</accession>
<evidence type="ECO:0000256" key="1">
    <source>
        <dbReference type="SAM" id="Phobius"/>
    </source>
</evidence>
<feature type="transmembrane region" description="Helical" evidence="1">
    <location>
        <begin position="5"/>
        <end position="22"/>
    </location>
</feature>
<evidence type="ECO:0000313" key="3">
    <source>
        <dbReference type="Proteomes" id="UP000641025"/>
    </source>
</evidence>
<keyword evidence="1" id="KW-0812">Transmembrane</keyword>
<evidence type="ECO:0000313" key="2">
    <source>
        <dbReference type="EMBL" id="MBJ6802676.1"/>
    </source>
</evidence>
<comment type="caution">
    <text evidence="2">The sequence shown here is derived from an EMBL/GenBank/DDBJ whole genome shotgun (WGS) entry which is preliminary data.</text>
</comment>
<dbReference type="Proteomes" id="UP000641025">
    <property type="component" value="Unassembled WGS sequence"/>
</dbReference>
<dbReference type="RefSeq" id="WP_199397145.1">
    <property type="nucleotide sequence ID" value="NZ_JAEMHK010000023.1"/>
</dbReference>
<name>A0ABS0YXH1_9BACT</name>
<reference evidence="2 3" key="1">
    <citation type="submission" date="2020-12" db="EMBL/GenBank/DDBJ databases">
        <title>Geomonas sp. Red259, isolated from paddy soil.</title>
        <authorList>
            <person name="Xu Z."/>
            <person name="Zhang Z."/>
            <person name="Masuda Y."/>
            <person name="Itoh H."/>
            <person name="Senoo K."/>
        </authorList>
    </citation>
    <scope>NUCLEOTIDE SEQUENCE [LARGE SCALE GENOMIC DNA]</scope>
    <source>
        <strain evidence="2 3">Red259</strain>
    </source>
</reference>
<keyword evidence="1" id="KW-1133">Transmembrane helix</keyword>
<keyword evidence="3" id="KW-1185">Reference proteome</keyword>
<dbReference type="EMBL" id="JAEMHK010000023">
    <property type="protein sequence ID" value="MBJ6802676.1"/>
    <property type="molecule type" value="Genomic_DNA"/>
</dbReference>
<keyword evidence="1" id="KW-0472">Membrane</keyword>
<protein>
    <recommendedName>
        <fullName evidence="4">Lipoprotein</fullName>
    </recommendedName>
</protein>
<sequence length="188" mass="20779">MKKIIMVFAALVIVVAVVFYVFKNRSSEPALLQPTEKTSLSPEKIAEVFLKADYDGARLGGSHSLGEVASHMVSPEGEFEPGWDTAIIINDYSVSTPAIKNGAAKVVVRYNVLGSIAGAQELEKKNKTEKTEFHFKSVGSNWKLIAPVDLNPHISKVTAIKSLEDLIDPHDEERSEQMRQLISKVRKM</sequence>
<organism evidence="2 3">
    <name type="scientific">Geomonas propionica</name>
    <dbReference type="NCBI Taxonomy" id="2798582"/>
    <lineage>
        <taxon>Bacteria</taxon>
        <taxon>Pseudomonadati</taxon>
        <taxon>Thermodesulfobacteriota</taxon>
        <taxon>Desulfuromonadia</taxon>
        <taxon>Geobacterales</taxon>
        <taxon>Geobacteraceae</taxon>
        <taxon>Geomonas</taxon>
    </lineage>
</organism>
<gene>
    <name evidence="2" type="ORF">JFN90_21310</name>
</gene>
<proteinExistence type="predicted"/>